<evidence type="ECO:0000259" key="5">
    <source>
        <dbReference type="Pfam" id="PF24630"/>
    </source>
</evidence>
<dbReference type="InterPro" id="IPR046432">
    <property type="entry name" value="TASOR"/>
</dbReference>
<dbReference type="OMA" id="NVKKKWW"/>
<dbReference type="Pfam" id="PF12509">
    <property type="entry name" value="DUF3715"/>
    <property type="match status" value="1"/>
</dbReference>
<feature type="compositionally biased region" description="Polar residues" evidence="2">
    <location>
        <begin position="2178"/>
        <end position="2188"/>
    </location>
</feature>
<feature type="compositionally biased region" description="Polar residues" evidence="2">
    <location>
        <begin position="2262"/>
        <end position="2277"/>
    </location>
</feature>
<feature type="compositionally biased region" description="Polar residues" evidence="2">
    <location>
        <begin position="1845"/>
        <end position="1860"/>
    </location>
</feature>
<dbReference type="CTD" id="54906"/>
<keyword evidence="7" id="KW-1185">Reference proteome</keyword>
<dbReference type="GO" id="GO:0005654">
    <property type="term" value="C:nucleoplasm"/>
    <property type="evidence" value="ECO:0007669"/>
    <property type="project" value="TreeGrafter"/>
</dbReference>
<dbReference type="Proteomes" id="UP000002852">
    <property type="component" value="Unassembled WGS sequence"/>
</dbReference>
<feature type="compositionally biased region" description="Basic and acidic residues" evidence="2">
    <location>
        <begin position="2509"/>
        <end position="2519"/>
    </location>
</feature>
<evidence type="ECO:0000259" key="3">
    <source>
        <dbReference type="Pfam" id="PF12509"/>
    </source>
</evidence>
<reference evidence="7" key="1">
    <citation type="submission" date="2012-01" db="EMBL/GenBank/DDBJ databases">
        <authorList>
            <person name="Walter R."/>
            <person name="Schartl M."/>
            <person name="Warren W."/>
        </authorList>
    </citation>
    <scope>NUCLEOTIDE SEQUENCE [LARGE SCALE GENOMIC DNA]</scope>
    <source>
        <strain evidence="7">JP 163 A</strain>
    </source>
</reference>
<proteinExistence type="inferred from homology"/>
<dbReference type="Pfam" id="PF24630">
    <property type="entry name" value="PIN_TASOR"/>
    <property type="match status" value="1"/>
</dbReference>
<dbReference type="InterPro" id="IPR022188">
    <property type="entry name" value="TASOR_DUF3715"/>
</dbReference>
<feature type="compositionally biased region" description="Polar residues" evidence="2">
    <location>
        <begin position="1766"/>
        <end position="1779"/>
    </location>
</feature>
<evidence type="ECO:0000256" key="1">
    <source>
        <dbReference type="ARBA" id="ARBA00008058"/>
    </source>
</evidence>
<evidence type="ECO:0000256" key="2">
    <source>
        <dbReference type="SAM" id="MobiDB-lite"/>
    </source>
</evidence>
<dbReference type="Ensembl" id="ENSXMAT00000031099.1">
    <property type="protein sequence ID" value="ENSXMAP00000039793.1"/>
    <property type="gene ID" value="ENSXMAG00000026792.1"/>
</dbReference>
<dbReference type="InterPro" id="IPR056242">
    <property type="entry name" value="PIN_TASOR"/>
</dbReference>
<sequence>MESRNGGASSEGFLIPVSESSDAFQSNILAPLQSAYLYEESQQFFRYKSAVLVKNPDLENKYNAFRAGKTNAGYSEDDLKETYGFLLFDDGSKANALGQTGVISGNSTCTTLGDPAKGVYISMYSDCLDINRWYHGKSGYIAIIRLTKGKVKKVAENYTQNFTEPTVGCDCHVSDQLPSVSSKTSSFLAFERTQFYIYELLHDGSSETSQSPSAACPFAIVSFSYMDTKASPVTLGKSEVQKQVHHYLPWRGQLQIQNQIYHIDLRSTAVAFIPVQLPSVIKVNQAIHMSVLRSLLPRTVFETSYTEEVFLDGSYCDLCEFVSSEANEASSFALLLSEIKEKDFALIIPLIDGGFLILMHSSHFLRYDDAESASAEVMKGLFVFPDSRFVRRDTKFREKNCPLSSEILHILPVLSYAEGEAEKTSMDPEDELCEVLTEHMQSYATLINPGFSSSPSRPSRELGMFPDQYDVAEAHRHLYLSPEWNNRTWETFKSYMSKPDSFQLPIAKVSEILASGQEERRQELDDDVYICLSSPEEAQSSPVCMEAEDQSPDEQSLCNIGVSMDIDFPSPEFQIAAIPMSQNIVRDNVQSDIVTKDDPTCAHLTDQSNKADDPGAQDPLTPPTSEDLPAEFIVSITSAKRKVPDEVSTSKHTDFNFSGLSTMAKLRTAEVNSVIDLSDKAKRCLDFPKVTNHQKSTKRKKRRRIYSVVKKKVSSSSVKTHSLKTAVSSVKVEHLNRETQEHSEELHFPQMRSSLKPKWKKLNRRKCRFGTLSSKSYKLRSAVDSDKTEEMKPDVGLVSFQGDSFLEVLPLRKKMERWDLKPVLSECGRILLPFGSVDFSDQVKSMLCTKKDECPEKVSHDVPVTLPDPVTMDKQLGSASETAVAEATSTSTVDDENRQLDHEDILTPPVDYSGRVPLTPNFCSVSPTNDTNNLAKTTETKQLEIFSPVELSPKGKLLLSKLKSVLSRRKRKLDLPTKPQKREDVDQESDFCFKRSKVNSDTETPRGNNATPQSVNVSKMASVDPLFAYCLGLTPKQNLENVQKTKKVDALLRNDSTQKEEHTPLDKQPQISLRPLSIFPRRSRIKTLKRHQGISAENVKKKWWLHFQTPACFTTEKKYNDCTSDKTVRKTVKEKMKSTCTSTDALNLLADLALSNDKVPPQPNQTLERTPKDSVKKCDLSKSLSSADQESVLHTLLRNPAARALQSLESPSKCSLVAENNLVSLISKDHAYSLPPSSLLLDLSGATFQVPPLSGSTRLLNHHQSMYGDGAKTLHPSVSTGDIGEHTKTPENLQKHRRKLKHSRTFVMKEKSIQVTRKWEENYNFNLDSRFTSDAKDKVIIRALHGPWDFSMQDTAEEVRLIFHMWIGLFYSRSTSRFFQVDPTLMQQCSEESGSVDVASGTLSDRTRREPEICSAVDLSGLTETPDLDASKLLDLSKKDNAVLEPESGILDLSVKNFDVKWVSVEQQLNKKVTLVSNKPLKALSALNPAPGLQEKEAFQFNKEMVLFRDISSEVKDDKNIKSKTAETEDKLLHFDHNEAPSSKSDWIFCQSEVMRNLPLEPQSDGAALGTEPVLHESSEDISFKKVGIENEEDTVRTIPQQDALCSPTSVMDKEVNSGEECNVIHTGVGLQEKEICQDGSRGPSPDMTNTYSTGVKESVNKESDIVCNGNYVHEKLPGEESPASLDRTDNREGNMDCCTTAAVKDFKNEDVCVKKDGDQNESWISNADIDGDLRNESLPKLCGGRAQQGYISEDSQVDEQLSLSASMEDSSLGVNPSVSKHESPSFETVSTPSEIAPELKDTASQENFDINNTDCQKVVLPISCESSYDSPTAPCFPQEKDSVESPNKMETSDQSLESNSECEEKNLEQTLLEVQESPSKCEGNNVCEVDEQLTDKTDSKTDETSSFIKLLQPGSKSDETSSFIKLLQSGSKSLNLVLNPTHPPKDVGEVHVVPPEDRVENVVQDQEPIPLISDATKPIAALPDQMSVASNISTEGELSPCKSSLLDETYTPEMFREQFDSRSPTPTIDEKPCDLNFCSSPSRSTVDLIDFEDDQNVTENSTPTDDLPLDKKLQTSTVNTNPNPPVGLCPDIKIRTLRVLRSLNEFTEIPNHQETLADPDFPPHKSFVSGEVLQEEEKTNLSNEGRPYSQRPVMAVKPSKSEESQAHWQSKDIDPKPTSQCKEASGNSVKYLSPNSMIWKETKQFFKEKSDEIDSNHSVCEPSSKTRWLANTISSESDTEEETDTDSLSNSPHQNYRRTMSKLNQGSSSPTSSVRCSKSEESFPELGDQDPKFMEYTANGTAENIIIHITQRDSSDKLLTCHKYDAISDDGRIAGPQSSLKCTVFNSGQKRPYSFLEQLSQRCLQNDITRASMEQECLIFSEQMKNLLKRSKKEPLSQPDTHNSSAACTSPLTISFSRLEEQEDSMEFLDTPLVRQKIQVDMSNSKVQTAFTEERKVIHALSQENSNPMEQPGISAMTAECARLYNARMHDVCSAKKVPPRSKSRKGHQSDPRTDKSNHFDFCDQMKKELDETFRSNLNAVVKKSCKTKYRFFILVTSDDIFFKETKAQLETEGHTAVQPSEFFLGEDGSSSLLIILRNEDIAEHICKIPHLLKLKMSAGVLFAGIDEPDDVINLTHQELFIRAGFVMFDRAVLEPLSVGNMKKISKILQELSKMGKWKWMLHYRDSRRLKENARLSEEANEKKLLMYWCQDADILDVLPYHECDQMTRDQPDYLACLLRLQVQHVSSRFLVFVTDATTDRAFERNGILTMTLNTFLTKSSTEIFRV</sequence>
<feature type="compositionally biased region" description="Basic and acidic residues" evidence="2">
    <location>
        <begin position="2160"/>
        <end position="2176"/>
    </location>
</feature>
<feature type="domain" description="TASOR alpha/beta" evidence="4">
    <location>
        <begin position="2548"/>
        <end position="2642"/>
    </location>
</feature>
<feature type="region of interest" description="Disordered" evidence="2">
    <location>
        <begin position="969"/>
        <end position="989"/>
    </location>
</feature>
<evidence type="ECO:0000313" key="6">
    <source>
        <dbReference type="Ensembl" id="ENSXMAP00000039793.1"/>
    </source>
</evidence>
<reference evidence="6" key="4">
    <citation type="submission" date="2025-09" db="UniProtKB">
        <authorList>
            <consortium name="Ensembl"/>
        </authorList>
    </citation>
    <scope>IDENTIFICATION</scope>
    <source>
        <strain evidence="6">JP 163 A</strain>
    </source>
</reference>
<reference evidence="6" key="3">
    <citation type="submission" date="2025-08" db="UniProtKB">
        <authorList>
            <consortium name="Ensembl"/>
        </authorList>
    </citation>
    <scope>IDENTIFICATION</scope>
    <source>
        <strain evidence="6">JP 163 A</strain>
    </source>
</reference>
<dbReference type="InterPro" id="IPR056243">
    <property type="entry name" value="TASOR_ab_dom"/>
</dbReference>
<organism evidence="6 7">
    <name type="scientific">Xiphophorus maculatus</name>
    <name type="common">Southern platyfish</name>
    <name type="synonym">Platypoecilus maculatus</name>
    <dbReference type="NCBI Taxonomy" id="8083"/>
    <lineage>
        <taxon>Eukaryota</taxon>
        <taxon>Metazoa</taxon>
        <taxon>Chordata</taxon>
        <taxon>Craniata</taxon>
        <taxon>Vertebrata</taxon>
        <taxon>Euteleostomi</taxon>
        <taxon>Actinopterygii</taxon>
        <taxon>Neopterygii</taxon>
        <taxon>Teleostei</taxon>
        <taxon>Neoteleostei</taxon>
        <taxon>Acanthomorphata</taxon>
        <taxon>Ovalentaria</taxon>
        <taxon>Atherinomorphae</taxon>
        <taxon>Cyprinodontiformes</taxon>
        <taxon>Poeciliidae</taxon>
        <taxon>Poeciliinae</taxon>
        <taxon>Xiphophorus</taxon>
    </lineage>
</organism>
<dbReference type="GO" id="GO:0045814">
    <property type="term" value="P:negative regulation of gene expression, epigenetic"/>
    <property type="evidence" value="ECO:0007669"/>
    <property type="project" value="InterPro"/>
</dbReference>
<dbReference type="KEGG" id="xma:102230443"/>
<reference evidence="7" key="2">
    <citation type="journal article" date="2013" name="Nat. Genet.">
        <title>The genome of the platyfish, Xiphophorus maculatus, provides insights into evolutionary adaptation and several complex traits.</title>
        <authorList>
            <person name="Schartl M."/>
            <person name="Walter R.B."/>
            <person name="Shen Y."/>
            <person name="Garcia T."/>
            <person name="Catchen J."/>
            <person name="Amores A."/>
            <person name="Braasch I."/>
            <person name="Chalopin D."/>
            <person name="Volff J.N."/>
            <person name="Lesch K.P."/>
            <person name="Bisazza A."/>
            <person name="Minx P."/>
            <person name="Hillier L."/>
            <person name="Wilson R.K."/>
            <person name="Fuerstenberg S."/>
            <person name="Boore J."/>
            <person name="Searle S."/>
            <person name="Postlethwait J.H."/>
            <person name="Warren W.C."/>
        </authorList>
    </citation>
    <scope>NUCLEOTIDE SEQUENCE [LARGE SCALE GENOMIC DNA]</scope>
    <source>
        <strain evidence="7">JP 163 A</strain>
    </source>
</reference>
<dbReference type="RefSeq" id="XP_023201972.1">
    <property type="nucleotide sequence ID" value="XM_023346204.1"/>
</dbReference>
<feature type="domain" description="TASOR PIN" evidence="5">
    <location>
        <begin position="2646"/>
        <end position="2782"/>
    </location>
</feature>
<dbReference type="GeneID" id="102230443"/>
<feature type="region of interest" description="Disordered" evidence="2">
    <location>
        <begin position="2133"/>
        <end position="2188"/>
    </location>
</feature>
<feature type="region of interest" description="Disordered" evidence="2">
    <location>
        <begin position="599"/>
        <end position="627"/>
    </location>
</feature>
<dbReference type="PANTHER" id="PTHR16207">
    <property type="entry name" value="SET DOMAIN-CONTAINING PROTEIN"/>
    <property type="match status" value="1"/>
</dbReference>
<feature type="domain" description="TASOR pseudo-PARP" evidence="3">
    <location>
        <begin position="72"/>
        <end position="217"/>
    </location>
</feature>
<accession>A0A3B5R800</accession>
<dbReference type="InParanoid" id="A0A3B5R800"/>
<dbReference type="GeneTree" id="ENSGT00530000063735"/>
<evidence type="ECO:0000259" key="4">
    <source>
        <dbReference type="Pfam" id="PF23314"/>
    </source>
</evidence>
<protein>
    <submittedName>
        <fullName evidence="6">Protein TASOR-like</fullName>
    </submittedName>
</protein>
<dbReference type="STRING" id="8083.ENSXMAP00000039793"/>
<feature type="region of interest" description="Disordered" evidence="2">
    <location>
        <begin position="2234"/>
        <end position="2291"/>
    </location>
</feature>
<dbReference type="Pfam" id="PF23314">
    <property type="entry name" value="TASOR_alpha-beta"/>
    <property type="match status" value="1"/>
</dbReference>
<evidence type="ECO:0000313" key="7">
    <source>
        <dbReference type="Proteomes" id="UP000002852"/>
    </source>
</evidence>
<feature type="region of interest" description="Disordered" evidence="2">
    <location>
        <begin position="1829"/>
        <end position="1862"/>
    </location>
</feature>
<dbReference type="PANTHER" id="PTHR16207:SF10">
    <property type="entry name" value="PROTEIN TASOR 2"/>
    <property type="match status" value="1"/>
</dbReference>
<feature type="compositionally biased region" description="Basic residues" evidence="2">
    <location>
        <begin position="2499"/>
        <end position="2508"/>
    </location>
</feature>
<feature type="region of interest" description="Disordered" evidence="2">
    <location>
        <begin position="1766"/>
        <end position="1794"/>
    </location>
</feature>
<dbReference type="OrthoDB" id="5960959at2759"/>
<name>A0A3B5R800_XIPMA</name>
<feature type="region of interest" description="Disordered" evidence="2">
    <location>
        <begin position="2494"/>
        <end position="2519"/>
    </location>
</feature>
<comment type="similarity">
    <text evidence="1">Belongs to the TASOR family.</text>
</comment>